<evidence type="ECO:0000256" key="1">
    <source>
        <dbReference type="ARBA" id="ARBA00022679"/>
    </source>
</evidence>
<dbReference type="InterPro" id="IPR018483">
    <property type="entry name" value="Carb_kinase_FGGY_CS"/>
</dbReference>
<keyword evidence="1 5" id="KW-0808">Transferase</keyword>
<evidence type="ECO:0000259" key="3">
    <source>
        <dbReference type="Pfam" id="PF00370"/>
    </source>
</evidence>
<reference evidence="5" key="1">
    <citation type="submission" date="2019-08" db="EMBL/GenBank/DDBJ databases">
        <authorList>
            <person name="Kucharzyk K."/>
            <person name="Murdoch R.W."/>
            <person name="Higgins S."/>
            <person name="Loffler F."/>
        </authorList>
    </citation>
    <scope>NUCLEOTIDE SEQUENCE</scope>
</reference>
<dbReference type="GO" id="GO:0004856">
    <property type="term" value="F:D-xylulokinase activity"/>
    <property type="evidence" value="ECO:0007669"/>
    <property type="project" value="UniProtKB-EC"/>
</dbReference>
<organism evidence="5">
    <name type="scientific">bioreactor metagenome</name>
    <dbReference type="NCBI Taxonomy" id="1076179"/>
    <lineage>
        <taxon>unclassified sequences</taxon>
        <taxon>metagenomes</taxon>
        <taxon>ecological metagenomes</taxon>
    </lineage>
</organism>
<dbReference type="PANTHER" id="PTHR43095">
    <property type="entry name" value="SUGAR KINASE"/>
    <property type="match status" value="1"/>
</dbReference>
<evidence type="ECO:0000256" key="2">
    <source>
        <dbReference type="ARBA" id="ARBA00022777"/>
    </source>
</evidence>
<dbReference type="CDD" id="cd07804">
    <property type="entry name" value="ASKHA_NBD_FGGY_RrXK-like"/>
    <property type="match status" value="1"/>
</dbReference>
<dbReference type="InterPro" id="IPR018485">
    <property type="entry name" value="FGGY_C"/>
</dbReference>
<dbReference type="InterPro" id="IPR018484">
    <property type="entry name" value="FGGY_N"/>
</dbReference>
<feature type="domain" description="Carbohydrate kinase FGGY C-terminal" evidence="4">
    <location>
        <begin position="255"/>
        <end position="435"/>
    </location>
</feature>
<keyword evidence="2 5" id="KW-0418">Kinase</keyword>
<dbReference type="Pfam" id="PF00370">
    <property type="entry name" value="FGGY_N"/>
    <property type="match status" value="1"/>
</dbReference>
<dbReference type="InterPro" id="IPR000577">
    <property type="entry name" value="Carb_kinase_FGGY"/>
</dbReference>
<comment type="caution">
    <text evidence="5">The sequence shown here is derived from an EMBL/GenBank/DDBJ whole genome shotgun (WGS) entry which is preliminary data.</text>
</comment>
<protein>
    <submittedName>
        <fullName evidence="5">Xylulose kinase</fullName>
        <ecNumber evidence="5">2.7.1.17</ecNumber>
    </submittedName>
</protein>
<dbReference type="InterPro" id="IPR043129">
    <property type="entry name" value="ATPase_NBD"/>
</dbReference>
<dbReference type="Gene3D" id="3.30.420.40">
    <property type="match status" value="2"/>
</dbReference>
<evidence type="ECO:0000259" key="4">
    <source>
        <dbReference type="Pfam" id="PF02782"/>
    </source>
</evidence>
<sequence>MVLGIDIGTTSSKAIVVDENLNILGEARVPHVVDTPKPGFVEQKAEVWWADLCQLAKSLAEKIDIKKIQAVGLSSMGPNTVPISSRGEPLRPAILYGIDTRASVEIEELSKILRQDEIAHTHGRFSSQSILPKILWLKKNQSELFQSTHKVLTTNAYIGHRLTKNYALDYFTASAGALIDFSQNSLYEKSFRSIGVPTAIIPDLLWPGDVLGTVCPEAASATGLSAGTKVIIGTTDAANEAVVCGCREPGDSVISLGGTSIFVTCTDRPLMMENALVCNYLDENSYIIGGATSSGGILIDWFSKEICDSSPSELASLIPGQIPYATGLLALPYLNGARNPLNDKLAKGMVAGLTSNTRLKDVYMALIESLAMEIEMMIEDITKIVHIKKDLKVTGGGANNEVLLRTICEVLRENIDVLPPEMGAAAGAAVLAGAAIGEWTIDQAAKMVPVKRRYKYSETNDGYYDRKKELFRDAYIANKRIFAGLDEMARAIHSS</sequence>
<evidence type="ECO:0000313" key="5">
    <source>
        <dbReference type="EMBL" id="MPL77190.1"/>
    </source>
</evidence>
<dbReference type="Pfam" id="PF02782">
    <property type="entry name" value="FGGY_C"/>
    <property type="match status" value="1"/>
</dbReference>
<dbReference type="SUPFAM" id="SSF53067">
    <property type="entry name" value="Actin-like ATPase domain"/>
    <property type="match status" value="2"/>
</dbReference>
<dbReference type="PIRSF" id="PIRSF000538">
    <property type="entry name" value="GlpK"/>
    <property type="match status" value="1"/>
</dbReference>
<dbReference type="PROSITE" id="PS00445">
    <property type="entry name" value="FGGY_KINASES_2"/>
    <property type="match status" value="1"/>
</dbReference>
<gene>
    <name evidence="5" type="primary">xylB_3</name>
    <name evidence="5" type="ORF">SDC9_23042</name>
</gene>
<feature type="domain" description="Carbohydrate kinase FGGY N-terminal" evidence="3">
    <location>
        <begin position="1"/>
        <end position="239"/>
    </location>
</feature>
<dbReference type="PANTHER" id="PTHR43095:SF2">
    <property type="entry name" value="GLUCONOKINASE"/>
    <property type="match status" value="1"/>
</dbReference>
<dbReference type="InterPro" id="IPR050406">
    <property type="entry name" value="FGGY_Carb_Kinase"/>
</dbReference>
<dbReference type="AlphaFoldDB" id="A0A644UE98"/>
<proteinExistence type="predicted"/>
<accession>A0A644UE98</accession>
<dbReference type="EC" id="2.7.1.17" evidence="5"/>
<name>A0A644UE98_9ZZZZ</name>
<dbReference type="EMBL" id="VSSQ01000104">
    <property type="protein sequence ID" value="MPL77190.1"/>
    <property type="molecule type" value="Genomic_DNA"/>
</dbReference>